<organism evidence="3 4">
    <name type="scientific">Olpidium bornovanus</name>
    <dbReference type="NCBI Taxonomy" id="278681"/>
    <lineage>
        <taxon>Eukaryota</taxon>
        <taxon>Fungi</taxon>
        <taxon>Fungi incertae sedis</taxon>
        <taxon>Olpidiomycota</taxon>
        <taxon>Olpidiomycotina</taxon>
        <taxon>Olpidiomycetes</taxon>
        <taxon>Olpidiales</taxon>
        <taxon>Olpidiaceae</taxon>
        <taxon>Olpidium</taxon>
    </lineage>
</organism>
<dbReference type="GO" id="GO:0032259">
    <property type="term" value="P:methylation"/>
    <property type="evidence" value="ECO:0007669"/>
    <property type="project" value="UniProtKB-KW"/>
</dbReference>
<reference evidence="3 4" key="1">
    <citation type="journal article" name="Sci. Rep.">
        <title>Genome-scale phylogenetic analyses confirm Olpidium as the closest living zoosporic fungus to the non-flagellated, terrestrial fungi.</title>
        <authorList>
            <person name="Chang Y."/>
            <person name="Rochon D."/>
            <person name="Sekimoto S."/>
            <person name="Wang Y."/>
            <person name="Chovatia M."/>
            <person name="Sandor L."/>
            <person name="Salamov A."/>
            <person name="Grigoriev I.V."/>
            <person name="Stajich J.E."/>
            <person name="Spatafora J.W."/>
        </authorList>
    </citation>
    <scope>NUCLEOTIDE SEQUENCE [LARGE SCALE GENOMIC DNA]</scope>
    <source>
        <strain evidence="3">S191</strain>
    </source>
</reference>
<dbReference type="Proteomes" id="UP000673691">
    <property type="component" value="Unassembled WGS sequence"/>
</dbReference>
<dbReference type="PANTHER" id="PTHR12315">
    <property type="entry name" value="BICOID-INTERACTING PROTEIN RELATED"/>
    <property type="match status" value="1"/>
</dbReference>
<dbReference type="InterPro" id="IPR039772">
    <property type="entry name" value="Bin3-like"/>
</dbReference>
<dbReference type="InterPro" id="IPR029063">
    <property type="entry name" value="SAM-dependent_MTases_sf"/>
</dbReference>
<keyword evidence="4" id="KW-1185">Reference proteome</keyword>
<accession>A0A8H7ZSX1</accession>
<dbReference type="EMBL" id="JAEFCI010008146">
    <property type="protein sequence ID" value="KAG5458644.1"/>
    <property type="molecule type" value="Genomic_DNA"/>
</dbReference>
<feature type="region of interest" description="Disordered" evidence="2">
    <location>
        <begin position="1"/>
        <end position="110"/>
    </location>
</feature>
<keyword evidence="1" id="KW-0949">S-adenosyl-L-methionine</keyword>
<gene>
    <name evidence="3" type="ORF">BJ554DRAFT_1094</name>
</gene>
<comment type="caution">
    <text evidence="3">The sequence shown here is derived from an EMBL/GenBank/DDBJ whole genome shotgun (WGS) entry which is preliminary data.</text>
</comment>
<proteinExistence type="inferred from homology"/>
<dbReference type="GO" id="GO:0008171">
    <property type="term" value="F:O-methyltransferase activity"/>
    <property type="evidence" value="ECO:0007669"/>
    <property type="project" value="UniProtKB-UniRule"/>
</dbReference>
<dbReference type="GO" id="GO:0040031">
    <property type="term" value="P:snRNA modification"/>
    <property type="evidence" value="ECO:0007669"/>
    <property type="project" value="TreeGrafter"/>
</dbReference>
<comment type="similarity">
    <text evidence="1">Belongs to the methyltransferase superfamily.</text>
</comment>
<protein>
    <recommendedName>
        <fullName evidence="1">RNA methyltransferase</fullName>
        <ecNumber evidence="1">2.1.1.-</ecNumber>
    </recommendedName>
</protein>
<sequence>MAGEGATPGTAVKRSNPLADSNGEGGGAPGPKRTKRTDDGGGGGDNGGPVRPAVGQDDAPDAVGIIGHLTGGSAAPDHDGGGHGGDLVEPDTTNPYVTGQSPARGWGNGRRGGVPFADASTLPSCQIYPHGNYRGYYKKRFPYLAVGTRDPRLCALPEGFFKHKRVLDVCPPGLPLSFAVNEHSGRPLAYATAPASSAAKLGAKRVIGIDIDDQLIKEARGNVLDRWSLTNPAPDDLQHQNQWADADVPFDYMPSCMPAIFGRRKVPAGRRRFPANLEFVAGDWLHDATERDRPGSFDVVFA</sequence>
<evidence type="ECO:0000313" key="3">
    <source>
        <dbReference type="EMBL" id="KAG5458644.1"/>
    </source>
</evidence>
<evidence type="ECO:0000256" key="1">
    <source>
        <dbReference type="RuleBase" id="RU367087"/>
    </source>
</evidence>
<dbReference type="PANTHER" id="PTHR12315:SF0">
    <property type="entry name" value="7SK SNRNA METHYLPHOSPHATE CAPPING ENZYME"/>
    <property type="match status" value="1"/>
</dbReference>
<keyword evidence="1" id="KW-0808">Transferase</keyword>
<dbReference type="Gene3D" id="3.40.50.150">
    <property type="entry name" value="Vaccinia Virus protein VP39"/>
    <property type="match status" value="1"/>
</dbReference>
<name>A0A8H7ZSX1_9FUNG</name>
<evidence type="ECO:0000256" key="2">
    <source>
        <dbReference type="SAM" id="MobiDB-lite"/>
    </source>
</evidence>
<dbReference type="GO" id="GO:0017069">
    <property type="term" value="F:snRNA binding"/>
    <property type="evidence" value="ECO:0007669"/>
    <property type="project" value="TreeGrafter"/>
</dbReference>
<keyword evidence="1" id="KW-0489">Methyltransferase</keyword>
<evidence type="ECO:0000313" key="4">
    <source>
        <dbReference type="Proteomes" id="UP000673691"/>
    </source>
</evidence>
<dbReference type="OrthoDB" id="540004at2759"/>
<feature type="compositionally biased region" description="Polar residues" evidence="2">
    <location>
        <begin position="91"/>
        <end position="101"/>
    </location>
</feature>
<dbReference type="GO" id="GO:0008173">
    <property type="term" value="F:RNA methyltransferase activity"/>
    <property type="evidence" value="ECO:0007669"/>
    <property type="project" value="UniProtKB-UniRule"/>
</dbReference>
<dbReference type="AlphaFoldDB" id="A0A8H7ZSX1"/>
<dbReference type="EC" id="2.1.1.-" evidence="1"/>
<dbReference type="SUPFAM" id="SSF53335">
    <property type="entry name" value="S-adenosyl-L-methionine-dependent methyltransferases"/>
    <property type="match status" value="1"/>
</dbReference>